<accession>A0A174BWP0</accession>
<evidence type="ECO:0000313" key="3">
    <source>
        <dbReference type="Proteomes" id="UP000095651"/>
    </source>
</evidence>
<dbReference type="InterPro" id="IPR045676">
    <property type="entry name" value="DUF6194"/>
</dbReference>
<evidence type="ECO:0000259" key="1">
    <source>
        <dbReference type="Pfam" id="PF19694"/>
    </source>
</evidence>
<dbReference type="AlphaFoldDB" id="A0A174BWP0"/>
<dbReference type="Proteomes" id="UP000095651">
    <property type="component" value="Unassembled WGS sequence"/>
</dbReference>
<dbReference type="EMBL" id="CYZE01000003">
    <property type="protein sequence ID" value="CUO05047.1"/>
    <property type="molecule type" value="Genomic_DNA"/>
</dbReference>
<sequence length="149" mass="17195">MTANGILEYCLDQLDGTILVNSWGERGIFYNPGNKLKRGVYVLTVKEKDGENDKSSILNRDGIYRVNLGIRKISFIQMFGSIPKRPCKGGIVDMQYDFTIIDKIIPHPVYAWMGWICSLNPSEKTFNELKPYIQEAYEYAKEKYAKRKL</sequence>
<reference evidence="2 3" key="1">
    <citation type="submission" date="2015-09" db="EMBL/GenBank/DDBJ databases">
        <authorList>
            <consortium name="Pathogen Informatics"/>
        </authorList>
    </citation>
    <scope>NUCLEOTIDE SEQUENCE [LARGE SCALE GENOMIC DNA]</scope>
    <source>
        <strain evidence="2 3">2789STDY5608850</strain>
    </source>
</reference>
<dbReference type="RefSeq" id="WP_055654238.1">
    <property type="nucleotide sequence ID" value="NZ_CABIXC010000003.1"/>
</dbReference>
<evidence type="ECO:0000313" key="2">
    <source>
        <dbReference type="EMBL" id="CUO05047.1"/>
    </source>
</evidence>
<organism evidence="2 3">
    <name type="scientific">Hungatella hathewayi</name>
    <dbReference type="NCBI Taxonomy" id="154046"/>
    <lineage>
        <taxon>Bacteria</taxon>
        <taxon>Bacillati</taxon>
        <taxon>Bacillota</taxon>
        <taxon>Clostridia</taxon>
        <taxon>Lachnospirales</taxon>
        <taxon>Lachnospiraceae</taxon>
        <taxon>Hungatella</taxon>
    </lineage>
</organism>
<protein>
    <recommendedName>
        <fullName evidence="1">DUF6194 domain-containing protein</fullName>
    </recommendedName>
</protein>
<proteinExistence type="predicted"/>
<dbReference type="Pfam" id="PF19694">
    <property type="entry name" value="DUF6194"/>
    <property type="match status" value="1"/>
</dbReference>
<feature type="domain" description="DUF6194" evidence="1">
    <location>
        <begin position="1"/>
        <end position="148"/>
    </location>
</feature>
<name>A0A174BWP0_9FIRM</name>
<gene>
    <name evidence="2" type="ORF">ERS852407_01747</name>
</gene>